<reference evidence="2 3" key="1">
    <citation type="submission" date="2020-02" db="EMBL/GenBank/DDBJ databases">
        <title>Acidophilic actinobacteria isolated from forest soil.</title>
        <authorList>
            <person name="Golinska P."/>
        </authorList>
    </citation>
    <scope>NUCLEOTIDE SEQUENCE [LARGE SCALE GENOMIC DNA]</scope>
    <source>
        <strain evidence="2 3">NL8</strain>
    </source>
</reference>
<evidence type="ECO:0000259" key="1">
    <source>
        <dbReference type="Pfam" id="PF13649"/>
    </source>
</evidence>
<feature type="domain" description="Methyltransferase" evidence="1">
    <location>
        <begin position="67"/>
        <end position="158"/>
    </location>
</feature>
<dbReference type="EMBL" id="JAAFYZ010000142">
    <property type="protein sequence ID" value="MBS2551499.1"/>
    <property type="molecule type" value="Genomic_DNA"/>
</dbReference>
<keyword evidence="2" id="KW-0808">Transferase</keyword>
<evidence type="ECO:0000313" key="3">
    <source>
        <dbReference type="Proteomes" id="UP000730482"/>
    </source>
</evidence>
<dbReference type="GO" id="GO:0008168">
    <property type="term" value="F:methyltransferase activity"/>
    <property type="evidence" value="ECO:0007669"/>
    <property type="project" value="UniProtKB-KW"/>
</dbReference>
<dbReference type="PANTHER" id="PTHR42912:SF80">
    <property type="entry name" value="METHYLTRANSFERASE DOMAIN-CONTAINING PROTEIN"/>
    <property type="match status" value="1"/>
</dbReference>
<dbReference type="InterPro" id="IPR041698">
    <property type="entry name" value="Methyltransf_25"/>
</dbReference>
<organism evidence="2 3">
    <name type="scientific">Catenulispora pinistramenti</name>
    <dbReference type="NCBI Taxonomy" id="2705254"/>
    <lineage>
        <taxon>Bacteria</taxon>
        <taxon>Bacillati</taxon>
        <taxon>Actinomycetota</taxon>
        <taxon>Actinomycetes</taxon>
        <taxon>Catenulisporales</taxon>
        <taxon>Catenulisporaceae</taxon>
        <taxon>Catenulispora</taxon>
    </lineage>
</organism>
<sequence>MVIGNPGSAARGNPAGEADRAWIEREQDQARAWEAIGARYDEAFPHKDGQLAMVRTMLELMPPGARVLDIGSGTGLPTARQLTAAGCRVTCLDISPRMLGIAEQNVPEAEFVLGDVMDLSADGPGFEAVTAFFVLLHLPREKVRTALGLIGEVLVPGGWFAVAMVEGDVDDVPITFLDSRIRVTGILRDDLRTLLSESGFAVEHERVLSYAPETSSAKPEIQMFFLCHKADERS</sequence>
<name>A0ABS5KZL8_9ACTN</name>
<comment type="caution">
    <text evidence="2">The sequence shown here is derived from an EMBL/GenBank/DDBJ whole genome shotgun (WGS) entry which is preliminary data.</text>
</comment>
<dbReference type="Proteomes" id="UP000730482">
    <property type="component" value="Unassembled WGS sequence"/>
</dbReference>
<evidence type="ECO:0000313" key="2">
    <source>
        <dbReference type="EMBL" id="MBS2551499.1"/>
    </source>
</evidence>
<accession>A0ABS5KZL8</accession>
<keyword evidence="3" id="KW-1185">Reference proteome</keyword>
<dbReference type="PANTHER" id="PTHR42912">
    <property type="entry name" value="METHYLTRANSFERASE"/>
    <property type="match status" value="1"/>
</dbReference>
<dbReference type="InterPro" id="IPR029063">
    <property type="entry name" value="SAM-dependent_MTases_sf"/>
</dbReference>
<dbReference type="InterPro" id="IPR050508">
    <property type="entry name" value="Methyltransf_Superfamily"/>
</dbReference>
<dbReference type="SUPFAM" id="SSF53335">
    <property type="entry name" value="S-adenosyl-L-methionine-dependent methyltransferases"/>
    <property type="match status" value="1"/>
</dbReference>
<dbReference type="CDD" id="cd02440">
    <property type="entry name" value="AdoMet_MTases"/>
    <property type="match status" value="1"/>
</dbReference>
<dbReference type="RefSeq" id="WP_212016132.1">
    <property type="nucleotide sequence ID" value="NZ_JAAFYZ010000142.1"/>
</dbReference>
<dbReference type="GO" id="GO:0032259">
    <property type="term" value="P:methylation"/>
    <property type="evidence" value="ECO:0007669"/>
    <property type="project" value="UniProtKB-KW"/>
</dbReference>
<dbReference type="Pfam" id="PF13649">
    <property type="entry name" value="Methyltransf_25"/>
    <property type="match status" value="1"/>
</dbReference>
<protein>
    <submittedName>
        <fullName evidence="2">Class I SAM-dependent methyltransferase</fullName>
    </submittedName>
</protein>
<proteinExistence type="predicted"/>
<dbReference type="Gene3D" id="3.40.50.150">
    <property type="entry name" value="Vaccinia Virus protein VP39"/>
    <property type="match status" value="1"/>
</dbReference>
<gene>
    <name evidence="2" type="ORF">KGQ19_31990</name>
</gene>
<keyword evidence="2" id="KW-0489">Methyltransferase</keyword>